<dbReference type="Gene3D" id="3.40.50.2000">
    <property type="entry name" value="Glycogen Phosphorylase B"/>
    <property type="match status" value="1"/>
</dbReference>
<dbReference type="SUPFAM" id="SSF53756">
    <property type="entry name" value="UDP-Glycosyltransferase/glycogen phosphorylase"/>
    <property type="match status" value="1"/>
</dbReference>
<dbReference type="PANTHER" id="PTHR48043">
    <property type="entry name" value="EG:EG0003.4 PROTEIN-RELATED"/>
    <property type="match status" value="1"/>
</dbReference>
<dbReference type="InterPro" id="IPR002213">
    <property type="entry name" value="UDP_glucos_trans"/>
</dbReference>
<dbReference type="CDD" id="cd03784">
    <property type="entry name" value="GT1_Gtf-like"/>
    <property type="match status" value="1"/>
</dbReference>
<keyword evidence="7" id="KW-1185">Reference proteome</keyword>
<keyword evidence="5" id="KW-0812">Transmembrane</keyword>
<dbReference type="PROSITE" id="PS00375">
    <property type="entry name" value="UDPGT"/>
    <property type="match status" value="1"/>
</dbReference>
<protein>
    <recommendedName>
        <fullName evidence="5">UDP-glucuronosyltransferase</fullName>
        <ecNumber evidence="5">2.4.1.17</ecNumber>
    </recommendedName>
</protein>
<dbReference type="Pfam" id="PF00201">
    <property type="entry name" value="UDPGT"/>
    <property type="match status" value="1"/>
</dbReference>
<reference evidence="6" key="1">
    <citation type="submission" date="2022-03" db="EMBL/GenBank/DDBJ databases">
        <authorList>
            <person name="Lindestad O."/>
        </authorList>
    </citation>
    <scope>NUCLEOTIDE SEQUENCE</scope>
</reference>
<accession>A0A8S4RJF6</accession>
<dbReference type="AlphaFoldDB" id="A0A8S4RJF6"/>
<evidence type="ECO:0000256" key="2">
    <source>
        <dbReference type="ARBA" id="ARBA00022676"/>
    </source>
</evidence>
<keyword evidence="3 4" id="KW-0808">Transferase</keyword>
<dbReference type="Proteomes" id="UP000838756">
    <property type="component" value="Unassembled WGS sequence"/>
</dbReference>
<dbReference type="InterPro" id="IPR050271">
    <property type="entry name" value="UDP-glycosyltransferase"/>
</dbReference>
<comment type="catalytic activity">
    <reaction evidence="5">
        <text>glucuronate acceptor + UDP-alpha-D-glucuronate = acceptor beta-D-glucuronoside + UDP + H(+)</text>
        <dbReference type="Rhea" id="RHEA:21032"/>
        <dbReference type="ChEBI" id="CHEBI:15378"/>
        <dbReference type="ChEBI" id="CHEBI:58052"/>
        <dbReference type="ChEBI" id="CHEBI:58223"/>
        <dbReference type="ChEBI" id="CHEBI:132367"/>
        <dbReference type="ChEBI" id="CHEBI:132368"/>
        <dbReference type="EC" id="2.4.1.17"/>
    </reaction>
</comment>
<dbReference type="InterPro" id="IPR035595">
    <property type="entry name" value="UDP_glycos_trans_CS"/>
</dbReference>
<feature type="transmembrane region" description="Helical" evidence="5">
    <location>
        <begin position="419"/>
        <end position="442"/>
    </location>
</feature>
<comment type="subcellular location">
    <subcellularLocation>
        <location evidence="5">Membrane</location>
        <topology evidence="5">Single-pass membrane protein</topology>
    </subcellularLocation>
</comment>
<dbReference type="OrthoDB" id="5835829at2759"/>
<keyword evidence="5" id="KW-0472">Membrane</keyword>
<dbReference type="GO" id="GO:0015020">
    <property type="term" value="F:glucuronosyltransferase activity"/>
    <property type="evidence" value="ECO:0007669"/>
    <property type="project" value="UniProtKB-EC"/>
</dbReference>
<evidence type="ECO:0000256" key="1">
    <source>
        <dbReference type="ARBA" id="ARBA00009995"/>
    </source>
</evidence>
<gene>
    <name evidence="6" type="primary">jg21914</name>
    <name evidence="6" type="ORF">PAEG_LOCUS13468</name>
</gene>
<sequence>MVTWITTYPGTKPVQNLTYVDVSHLEKLVEHIDMNNNRFNGIHMVKQFAWNISRSALETPAVRNLLVKEKFDAVITEWFFSDVEAGYAATLQVPWIQLSGMVLHLHLEYLIDTVRSVPAIPSMGNDFDIPMNLWQRIRNSISYLFFTYYTVSDQSSKDNYETYFGPIASARGVPLPPFSEALHNISVLLVNQHSSFAAAQPTPPNVIDIAGYHIDETVPPLPKDLQDLLDSSPQGVVYFSMGSVVKSASFPEQTRVDLIKMFAELPYTVLWKFEEEMSGLPKNLHIRPWMPQSSILSHPNVKVFITHGGLLSTLESLNFGVPVIAMPVFGDQPTNARRSVRAGHALMVDLKGPDVAKNLKIALIEMLNNDKYYNRAKYISKIFRNRPVSNKKLIQHYVELAIESKGAYHLRSKSLLYSWYQLWMLDQLAVLLLALYIVLRVIKKVVSLFRKKENVGKGKKEKRN</sequence>
<proteinExistence type="inferred from homology"/>
<comment type="caution">
    <text evidence="6">The sequence shown here is derived from an EMBL/GenBank/DDBJ whole genome shotgun (WGS) entry which is preliminary data.</text>
</comment>
<name>A0A8S4RJF6_9NEOP</name>
<organism evidence="6 7">
    <name type="scientific">Pararge aegeria aegeria</name>
    <dbReference type="NCBI Taxonomy" id="348720"/>
    <lineage>
        <taxon>Eukaryota</taxon>
        <taxon>Metazoa</taxon>
        <taxon>Ecdysozoa</taxon>
        <taxon>Arthropoda</taxon>
        <taxon>Hexapoda</taxon>
        <taxon>Insecta</taxon>
        <taxon>Pterygota</taxon>
        <taxon>Neoptera</taxon>
        <taxon>Endopterygota</taxon>
        <taxon>Lepidoptera</taxon>
        <taxon>Glossata</taxon>
        <taxon>Ditrysia</taxon>
        <taxon>Papilionoidea</taxon>
        <taxon>Nymphalidae</taxon>
        <taxon>Satyrinae</taxon>
        <taxon>Satyrini</taxon>
        <taxon>Parargina</taxon>
        <taxon>Pararge</taxon>
    </lineage>
</organism>
<dbReference type="EC" id="2.4.1.17" evidence="5"/>
<evidence type="ECO:0000256" key="4">
    <source>
        <dbReference type="RuleBase" id="RU003718"/>
    </source>
</evidence>
<dbReference type="FunFam" id="3.40.50.2000:FF:000050">
    <property type="entry name" value="UDP-glucuronosyltransferase"/>
    <property type="match status" value="1"/>
</dbReference>
<dbReference type="EMBL" id="CAKXAJ010025168">
    <property type="protein sequence ID" value="CAH2235972.1"/>
    <property type="molecule type" value="Genomic_DNA"/>
</dbReference>
<keyword evidence="5" id="KW-1133">Transmembrane helix</keyword>
<keyword evidence="2 4" id="KW-0328">Glycosyltransferase</keyword>
<evidence type="ECO:0000256" key="3">
    <source>
        <dbReference type="ARBA" id="ARBA00022679"/>
    </source>
</evidence>
<dbReference type="GO" id="GO:0016020">
    <property type="term" value="C:membrane"/>
    <property type="evidence" value="ECO:0007669"/>
    <property type="project" value="UniProtKB-SubCell"/>
</dbReference>
<evidence type="ECO:0000256" key="5">
    <source>
        <dbReference type="RuleBase" id="RU362059"/>
    </source>
</evidence>
<dbReference type="PANTHER" id="PTHR48043:SF114">
    <property type="entry name" value="IP04436P-RELATED"/>
    <property type="match status" value="1"/>
</dbReference>
<evidence type="ECO:0000313" key="6">
    <source>
        <dbReference type="EMBL" id="CAH2235972.1"/>
    </source>
</evidence>
<evidence type="ECO:0000313" key="7">
    <source>
        <dbReference type="Proteomes" id="UP000838756"/>
    </source>
</evidence>
<comment type="similarity">
    <text evidence="1 4">Belongs to the UDP-glycosyltransferase family.</text>
</comment>